<dbReference type="AlphaFoldDB" id="A0A1G6GI11"/>
<evidence type="ECO:0000313" key="9">
    <source>
        <dbReference type="EMBL" id="SDB81584.1"/>
    </source>
</evidence>
<protein>
    <recommendedName>
        <fullName evidence="6">Probable DNA-directed RNA polymerase subunit delta</fullName>
    </recommendedName>
    <alternativeName>
        <fullName evidence="6">RNAP delta factor</fullName>
    </alternativeName>
</protein>
<dbReference type="InterPro" id="IPR038087">
    <property type="entry name" value="RNAP_delta_N_dom_sf"/>
</dbReference>
<comment type="subunit">
    <text evidence="6">RNAP is composed of a core of 2 alpha, a beta and a beta' subunits. The core is associated with a delta subunit and one of several sigma factors.</text>
</comment>
<dbReference type="GO" id="GO:0006355">
    <property type="term" value="P:regulation of DNA-templated transcription"/>
    <property type="evidence" value="ECO:0007669"/>
    <property type="project" value="UniProtKB-UniRule"/>
</dbReference>
<keyword evidence="2 6" id="KW-0240">DNA-directed RNA polymerase</keyword>
<accession>A0A1G6GI11</accession>
<dbReference type="RefSeq" id="WP_090791740.1">
    <property type="nucleotide sequence ID" value="NZ_FMYI01000001.1"/>
</dbReference>
<dbReference type="NCBIfam" id="TIGR04567">
    <property type="entry name" value="RNAP_delt_lowGC"/>
    <property type="match status" value="1"/>
</dbReference>
<evidence type="ECO:0000256" key="2">
    <source>
        <dbReference type="ARBA" id="ARBA00022478"/>
    </source>
</evidence>
<evidence type="ECO:0000256" key="6">
    <source>
        <dbReference type="HAMAP-Rule" id="MF_00357"/>
    </source>
</evidence>
<evidence type="ECO:0000256" key="5">
    <source>
        <dbReference type="ARBA" id="ARBA00023163"/>
    </source>
</evidence>
<dbReference type="InterPro" id="IPR007759">
    <property type="entry name" value="Asxl_HARE-HTH"/>
</dbReference>
<dbReference type="InterPro" id="IPR029757">
    <property type="entry name" value="RpoE"/>
</dbReference>
<dbReference type="Proteomes" id="UP000242949">
    <property type="component" value="Unassembled WGS sequence"/>
</dbReference>
<dbReference type="GO" id="GO:0003899">
    <property type="term" value="F:DNA-directed RNA polymerase activity"/>
    <property type="evidence" value="ECO:0007669"/>
    <property type="project" value="UniProtKB-UniRule"/>
</dbReference>
<dbReference type="STRING" id="1612202.SAMN05421734_101112"/>
<keyword evidence="5 6" id="KW-0804">Transcription</keyword>
<dbReference type="GO" id="GO:0000428">
    <property type="term" value="C:DNA-directed RNA polymerase complex"/>
    <property type="evidence" value="ECO:0007669"/>
    <property type="project" value="UniProtKB-KW"/>
</dbReference>
<dbReference type="Gene3D" id="1.10.10.1250">
    <property type="entry name" value="RNA polymerase, subunit delta, N-terminal domain"/>
    <property type="match status" value="1"/>
</dbReference>
<dbReference type="Pfam" id="PF05066">
    <property type="entry name" value="HARE-HTH"/>
    <property type="match status" value="1"/>
</dbReference>
<dbReference type="OrthoDB" id="401223at2"/>
<dbReference type="GO" id="GO:0006351">
    <property type="term" value="P:DNA-templated transcription"/>
    <property type="evidence" value="ECO:0007669"/>
    <property type="project" value="InterPro"/>
</dbReference>
<evidence type="ECO:0000256" key="7">
    <source>
        <dbReference type="SAM" id="MobiDB-lite"/>
    </source>
</evidence>
<proteinExistence type="inferred from homology"/>
<gene>
    <name evidence="6" type="primary">rpoE</name>
    <name evidence="9" type="ORF">SAMN05421734_101112</name>
</gene>
<evidence type="ECO:0000259" key="8">
    <source>
        <dbReference type="PROSITE" id="PS51913"/>
    </source>
</evidence>
<feature type="compositionally biased region" description="Acidic residues" evidence="7">
    <location>
        <begin position="116"/>
        <end position="125"/>
    </location>
</feature>
<feature type="domain" description="HTH HARE-type" evidence="8">
    <location>
        <begin position="14"/>
        <end position="81"/>
    </location>
</feature>
<name>A0A1G6GI11_9BACI</name>
<evidence type="ECO:0000256" key="1">
    <source>
        <dbReference type="ARBA" id="ARBA00009828"/>
    </source>
</evidence>
<evidence type="ECO:0000313" key="10">
    <source>
        <dbReference type="Proteomes" id="UP000242949"/>
    </source>
</evidence>
<keyword evidence="3 6" id="KW-0808">Transferase</keyword>
<feature type="region of interest" description="Disordered" evidence="7">
    <location>
        <begin position="92"/>
        <end position="180"/>
    </location>
</feature>
<dbReference type="EMBL" id="FMYI01000001">
    <property type="protein sequence ID" value="SDB81584.1"/>
    <property type="molecule type" value="Genomic_DNA"/>
</dbReference>
<keyword evidence="4 6" id="KW-0548">Nucleotidyltransferase</keyword>
<keyword evidence="10" id="KW-1185">Reference proteome</keyword>
<feature type="compositionally biased region" description="Basic residues" evidence="7">
    <location>
        <begin position="96"/>
        <end position="111"/>
    </location>
</feature>
<evidence type="ECO:0000256" key="3">
    <source>
        <dbReference type="ARBA" id="ARBA00022679"/>
    </source>
</evidence>
<comment type="function">
    <text evidence="6">Participates in both the initiation and recycling phases of transcription. In the presence of the delta subunit, RNAP displays an increased specificity of transcription, a decreased affinity for nucleic acids, and an increased efficiency of RNA synthesis because of enhanced recycling.</text>
</comment>
<dbReference type="PROSITE" id="PS51913">
    <property type="entry name" value="HTH_HARE"/>
    <property type="match status" value="1"/>
</dbReference>
<organism evidence="9 10">
    <name type="scientific">Pelagirhabdus alkalitolerans</name>
    <dbReference type="NCBI Taxonomy" id="1612202"/>
    <lineage>
        <taxon>Bacteria</taxon>
        <taxon>Bacillati</taxon>
        <taxon>Bacillota</taxon>
        <taxon>Bacilli</taxon>
        <taxon>Bacillales</taxon>
        <taxon>Bacillaceae</taxon>
        <taxon>Pelagirhabdus</taxon>
    </lineage>
</organism>
<comment type="similarity">
    <text evidence="1 6">Belongs to the RpoE family.</text>
</comment>
<dbReference type="HAMAP" id="MF_00357">
    <property type="entry name" value="RNApol_bact_RpoE"/>
    <property type="match status" value="1"/>
</dbReference>
<feature type="compositionally biased region" description="Acidic residues" evidence="7">
    <location>
        <begin position="138"/>
        <end position="180"/>
    </location>
</feature>
<evidence type="ECO:0000256" key="4">
    <source>
        <dbReference type="ARBA" id="ARBA00022695"/>
    </source>
</evidence>
<sequence>MSLAKLDRDERIEKSMIELAVYVLEEEKKAMNYKDIYDRIAELKEYTEEQKADFFAQFYTDLNLDGRFLTLGKGQWGLKTWYPVEQIDEEITAEPKKKKKKKAAPKKKKKKKEEPVAAEEEEDLTEVPLEALEADFKNDEEDAAIDLGDEEDIEEDELDDVFDDSFDEEDEEEDDEEEKK</sequence>
<reference evidence="10" key="1">
    <citation type="submission" date="2016-09" db="EMBL/GenBank/DDBJ databases">
        <authorList>
            <person name="Varghese N."/>
            <person name="Submissions S."/>
        </authorList>
    </citation>
    <scope>NUCLEOTIDE SEQUENCE [LARGE SCALE GENOMIC DNA]</scope>
    <source>
        <strain evidence="10">S5</strain>
    </source>
</reference>